<dbReference type="Gramene" id="rna24696">
    <property type="protein sequence ID" value="RHN62152.1"/>
    <property type="gene ID" value="gene24696"/>
</dbReference>
<dbReference type="EMBL" id="PSQE01000004">
    <property type="protein sequence ID" value="RHN62152.1"/>
    <property type="molecule type" value="Genomic_DNA"/>
</dbReference>
<dbReference type="FunFam" id="3.30.800.10:FF:000010">
    <property type="entry name" value="Putative 1-phosphatidylinositol-3-phosphate 5-kinase FAB1C"/>
    <property type="match status" value="1"/>
</dbReference>
<comment type="subunit">
    <text evidence="9">Component of the PI(3,5)P2 regulatory complex at least composed of ATG18, SAC/FIG4, FAB1 and VAC14.</text>
</comment>
<organism evidence="16 19">
    <name type="scientific">Medicago truncatula</name>
    <name type="common">Barrel medic</name>
    <name type="synonym">Medicago tribuloides</name>
    <dbReference type="NCBI Taxonomy" id="3880"/>
    <lineage>
        <taxon>Eukaryota</taxon>
        <taxon>Viridiplantae</taxon>
        <taxon>Streptophyta</taxon>
        <taxon>Embryophyta</taxon>
        <taxon>Tracheophyta</taxon>
        <taxon>Spermatophyta</taxon>
        <taxon>Magnoliopsida</taxon>
        <taxon>eudicotyledons</taxon>
        <taxon>Gunneridae</taxon>
        <taxon>Pentapetalae</taxon>
        <taxon>rosids</taxon>
        <taxon>fabids</taxon>
        <taxon>Fabales</taxon>
        <taxon>Fabaceae</taxon>
        <taxon>Papilionoideae</taxon>
        <taxon>50 kb inversion clade</taxon>
        <taxon>NPAAA clade</taxon>
        <taxon>Hologalegina</taxon>
        <taxon>IRL clade</taxon>
        <taxon>Trifolieae</taxon>
        <taxon>Medicago</taxon>
    </lineage>
</organism>
<keyword evidence="2 12" id="KW-0808">Transferase</keyword>
<dbReference type="InterPro" id="IPR002423">
    <property type="entry name" value="Cpn60/GroEL/TCP-1"/>
</dbReference>
<dbReference type="FunFam" id="3.30.810.10:FF:000001">
    <property type="entry name" value="1-phosphatidylinositol 3-phosphate 5-kinase FAB1"/>
    <property type="match status" value="1"/>
</dbReference>
<reference evidence="16 19" key="1">
    <citation type="journal article" date="2011" name="Nature">
        <title>The Medicago genome provides insight into the evolution of rhizobial symbioses.</title>
        <authorList>
            <person name="Young N.D."/>
            <person name="Debelle F."/>
            <person name="Oldroyd G.E."/>
            <person name="Geurts R."/>
            <person name="Cannon S.B."/>
            <person name="Udvardi M.K."/>
            <person name="Benedito V.A."/>
            <person name="Mayer K.F."/>
            <person name="Gouzy J."/>
            <person name="Schoof H."/>
            <person name="Van de Peer Y."/>
            <person name="Proost S."/>
            <person name="Cook D.R."/>
            <person name="Meyers B.C."/>
            <person name="Spannagl M."/>
            <person name="Cheung F."/>
            <person name="De Mita S."/>
            <person name="Krishnakumar V."/>
            <person name="Gundlach H."/>
            <person name="Zhou S."/>
            <person name="Mudge J."/>
            <person name="Bharti A.K."/>
            <person name="Murray J.D."/>
            <person name="Naoumkina M.A."/>
            <person name="Rosen B."/>
            <person name="Silverstein K.A."/>
            <person name="Tang H."/>
            <person name="Rombauts S."/>
            <person name="Zhao P.X."/>
            <person name="Zhou P."/>
            <person name="Barbe V."/>
            <person name="Bardou P."/>
            <person name="Bechner M."/>
            <person name="Bellec A."/>
            <person name="Berger A."/>
            <person name="Berges H."/>
            <person name="Bidwell S."/>
            <person name="Bisseling T."/>
            <person name="Choisne N."/>
            <person name="Couloux A."/>
            <person name="Denny R."/>
            <person name="Deshpande S."/>
            <person name="Dai X."/>
            <person name="Doyle J.J."/>
            <person name="Dudez A.M."/>
            <person name="Farmer A.D."/>
            <person name="Fouteau S."/>
            <person name="Franken C."/>
            <person name="Gibelin C."/>
            <person name="Gish J."/>
            <person name="Goldstein S."/>
            <person name="Gonzalez A.J."/>
            <person name="Green P.J."/>
            <person name="Hallab A."/>
            <person name="Hartog M."/>
            <person name="Hua A."/>
            <person name="Humphray S.J."/>
            <person name="Jeong D.H."/>
            <person name="Jing Y."/>
            <person name="Jocker A."/>
            <person name="Kenton S.M."/>
            <person name="Kim D.J."/>
            <person name="Klee K."/>
            <person name="Lai H."/>
            <person name="Lang C."/>
            <person name="Lin S."/>
            <person name="Macmil S.L."/>
            <person name="Magdelenat G."/>
            <person name="Matthews L."/>
            <person name="McCorrison J."/>
            <person name="Monaghan E.L."/>
            <person name="Mun J.H."/>
            <person name="Najar F.Z."/>
            <person name="Nicholson C."/>
            <person name="Noirot C."/>
            <person name="O'Bleness M."/>
            <person name="Paule C.R."/>
            <person name="Poulain J."/>
            <person name="Prion F."/>
            <person name="Qin B."/>
            <person name="Qu C."/>
            <person name="Retzel E.F."/>
            <person name="Riddle C."/>
            <person name="Sallet E."/>
            <person name="Samain S."/>
            <person name="Samson N."/>
            <person name="Sanders I."/>
            <person name="Saurat O."/>
            <person name="Scarpelli C."/>
            <person name="Schiex T."/>
            <person name="Segurens B."/>
            <person name="Severin A.J."/>
            <person name="Sherrier D.J."/>
            <person name="Shi R."/>
            <person name="Sims S."/>
            <person name="Singer S.R."/>
            <person name="Sinharoy S."/>
            <person name="Sterck L."/>
            <person name="Viollet A."/>
            <person name="Wang B.B."/>
            <person name="Wang K."/>
            <person name="Wang M."/>
            <person name="Wang X."/>
            <person name="Warfsmann J."/>
            <person name="Weissenbach J."/>
            <person name="White D.D."/>
            <person name="White J.D."/>
            <person name="Wiley G.B."/>
            <person name="Wincker P."/>
            <person name="Xing Y."/>
            <person name="Yang L."/>
            <person name="Yao Z."/>
            <person name="Ying F."/>
            <person name="Zhai J."/>
            <person name="Zhou L."/>
            <person name="Zuber A."/>
            <person name="Denarie J."/>
            <person name="Dixon R.A."/>
            <person name="May G.D."/>
            <person name="Schwartz D.C."/>
            <person name="Rogers J."/>
            <person name="Quetier F."/>
            <person name="Town C.D."/>
            <person name="Roe B.A."/>
        </authorList>
    </citation>
    <scope>NUCLEOTIDE SEQUENCE [LARGE SCALE GENOMIC DNA]</scope>
    <source>
        <strain evidence="16">A17</strain>
        <strain evidence="18 19">cv. Jemalong A17</strain>
    </source>
</reference>
<evidence type="ECO:0000313" key="16">
    <source>
        <dbReference type="EMBL" id="KEH30889.1"/>
    </source>
</evidence>
<dbReference type="GO" id="GO:0000285">
    <property type="term" value="F:1-phosphatidylinositol-3-phosphate 5-kinase activity"/>
    <property type="evidence" value="ECO:0000318"/>
    <property type="project" value="GO_Central"/>
</dbReference>
<evidence type="ECO:0000259" key="14">
    <source>
        <dbReference type="PROSITE" id="PS50178"/>
    </source>
</evidence>
<feature type="compositionally biased region" description="Low complexity" evidence="13">
    <location>
        <begin position="206"/>
        <end position="217"/>
    </location>
</feature>
<keyword evidence="4 12" id="KW-0547">Nucleotide-binding</keyword>
<keyword evidence="19" id="KW-1185">Reference proteome</keyword>
<feature type="compositionally biased region" description="Polar residues" evidence="13">
    <location>
        <begin position="1210"/>
        <end position="1223"/>
    </location>
</feature>
<dbReference type="InterPro" id="IPR044769">
    <property type="entry name" value="PIKfyve_PIPKc"/>
</dbReference>
<evidence type="ECO:0000313" key="19">
    <source>
        <dbReference type="Proteomes" id="UP000002051"/>
    </source>
</evidence>
<evidence type="ECO:0000256" key="7">
    <source>
        <dbReference type="ARBA" id="ARBA00022833"/>
    </source>
</evidence>
<dbReference type="OrthoDB" id="158357at2759"/>
<dbReference type="HOGENOM" id="CLU_000480_4_0_1"/>
<evidence type="ECO:0000256" key="13">
    <source>
        <dbReference type="SAM" id="MobiDB-lite"/>
    </source>
</evidence>
<sequence length="1726" mass="193764">MGIPDSSFLDLIEKVRSWVSWGVGDLNTFSENFDMQNSVCKMCCECNRNFNDMTQCKYNCKSCGRWLCGKCIRGCDLPNPESDSGFKETISSCKFCSVTNRTCEGGQRKCIEKVHPAVSPQESPRESPEPPSPCFSVETERDGYFGRHFHDRECEYYAHSMISRSLSSSGAHPSSVSTLPSTLRSDEEGTEDFGKHSLSPSRTYCDNNSDVDSSSVSARHDTYNFNSVGTSPSDSPSRIDFASSRAGLPIQKKGQEKSSVPQNDVPSGQQSTAVLRKPEPGTEDAYNTTYFSDDLSIFRNQNENLQRPLDFENNGLIWFPPPPEDEDADAEGNFFTYDDEDDDIGDSGALFSSNSSLSTMFPAKEKHNEGNKEPLKSVVQGHFRALVSQLLQGEGIQIGKENDSGDWLDIVATVAWQAANFVRPDTSKGGSMDPGDYVKVKCIASGSPSDSTLIKGVVCTKNIKHKRMTSQYKKPRLLLLGGALEYQKVPNQLASFDTLLQQENDHLKMIISKIEALRPNVLLVEKSVASQAQEYLLAKEISLVLNVKRPLLERIARCTGALITPSVDSLSKARLGHCELFRLDRIVENHEAGNQFNKKPSKTLMFFEGCPRRLGCTVLLKGKCREELKTIKHVVQYAIFAAYHLSLETSFLADEGATLPKMIVKHSTDMPESATADTDISVISDTFSSTMCQSEADDASKVKDSVGHDVMIGNLGSVSENLNEHNFHSYTDAMVDYSADNVLSDPYCNNLTSNLTLESDFLHQCNESEGETMSRDPSRVDLQETMFQEENECEVVDSTKDNMIEDEFSGEYFSATEAHQSILVYFSSHCVSKGTVCERTRLLRIKFYGSFDKPLGRYLHDDLFDQTSCCQSCKEPGEAHVLCFTHQQGNLTINVRRLPSVKLPGERDGKIWMWHRCLRCPFVDGVPPATRRVVMSDAAWGLSFGKFLELSFSNHATANRVATCGHSLQRDCLRFYGFGSMVVFFRYSPIDVLSVHLPPSVLEFGYIQEKWIRKVAGELFSKVETLYVEISNVLEQLETNVLSPGIGNELADAYDIHNHILDLKDMLLKEKMDYHSLLKSANETAEPGNMTLDILELNRLRRSLLIGSHVWDHRLNSLDSLIKKSLSSKVKQETESFADGKELRVDSLHKDQSFDSWLEQNNSQPSKLHESHESHKLVEPDDQPKSRRASEASACSLDGEEPHSDAEFVSNKTSSECMPPNESNLSEKIDLAWTGTDQPVQVNASVKRLAQPMRVHSFDSALRVQDRIKKDLPLSLHMSTLRSFHASGDYRNMVRDPISNVLQNYFQMLPWESQRINLILSSTPSFISSISHIAEGARLLLPQTCHSNRVIAVYDNDYSSIISYALSSKDYEDCVSGKSDVRDGSWNAHERNKEDLTNSSLSAWATLDLDYINYGSYGSDEVPSSISSLIRDKKTSLHLPISFGDDSLGAGGKVNFSVTCYFAKQFDSLRKKCCPNEVDFVRSLSRGRRWSAQGGKSNVYFAKSLDERFIIKQVTKTELESFEEFAPQYFKYMMDATNSGGPTCLAKILGIYQVTVKYPKGGKETKIDLMVMENLFYKRNISRVYDLKGSERSRYNADTTGTNKVMLDMNLLETLRTKPIFLGSRAKRKLERAVWNDTSFLASVDVMDYSLLVGVDDEKKELVLGIIDYMRQYTWDKHLETWVKASGFLGGPKNAAPTIVSPKQYKKRFRKAMTTYFLTLPDQWSS</sequence>
<feature type="region of interest" description="Disordered" evidence="13">
    <location>
        <begin position="166"/>
        <end position="217"/>
    </location>
</feature>
<evidence type="ECO:0000256" key="12">
    <source>
        <dbReference type="PROSITE-ProRule" id="PRU00781"/>
    </source>
</evidence>
<evidence type="ECO:0000256" key="5">
    <source>
        <dbReference type="ARBA" id="ARBA00022771"/>
    </source>
</evidence>
<dbReference type="SUPFAM" id="SSF56104">
    <property type="entry name" value="SAICAR synthase-like"/>
    <property type="match status" value="1"/>
</dbReference>
<dbReference type="FunFam" id="3.50.7.10:FF:000007">
    <property type="entry name" value="1-phosphatidylinositol 3-phosphate 5-kinase isoform X1"/>
    <property type="match status" value="1"/>
</dbReference>
<dbReference type="GO" id="GO:0007033">
    <property type="term" value="P:vacuole organization"/>
    <property type="evidence" value="ECO:0000318"/>
    <property type="project" value="GO_Central"/>
</dbReference>
<accession>A0A072UMB3</accession>
<dbReference type="PANTHER" id="PTHR45748:SF14">
    <property type="entry name" value="1-PHOSPHATIDYLINOSITOL-3-PHOSPHATE 5-KINASE FAB1C-RELATED"/>
    <property type="match status" value="1"/>
</dbReference>
<keyword evidence="5 11" id="KW-0863">Zinc-finger</keyword>
<keyword evidence="8 12" id="KW-0067">ATP-binding</keyword>
<protein>
    <recommendedName>
        <fullName evidence="1">1-phosphatidylinositol-3-phosphate 5-kinase</fullName>
        <ecNumber evidence="1">2.7.1.150</ecNumber>
    </recommendedName>
    <alternativeName>
        <fullName evidence="10">Phosphatidylinositol 3-phosphate 5-kinase type III</fullName>
    </alternativeName>
</protein>
<dbReference type="PANTHER" id="PTHR45748">
    <property type="entry name" value="1-PHOSPHATIDYLINOSITOL 3-PHOSPHATE 5-KINASE-RELATED"/>
    <property type="match status" value="1"/>
</dbReference>
<evidence type="ECO:0000256" key="9">
    <source>
        <dbReference type="ARBA" id="ARBA00023464"/>
    </source>
</evidence>
<dbReference type="InterPro" id="IPR027483">
    <property type="entry name" value="PInositol-4-P-4/5-kinase_C_sf"/>
</dbReference>
<proteinExistence type="predicted"/>
<dbReference type="PROSITE" id="PS50178">
    <property type="entry name" value="ZF_FYVE"/>
    <property type="match status" value="1"/>
</dbReference>
<feature type="region of interest" description="Disordered" evidence="13">
    <location>
        <begin position="1159"/>
        <end position="1223"/>
    </location>
</feature>
<dbReference type="Gene3D" id="3.30.810.10">
    <property type="entry name" value="2-Layer Sandwich"/>
    <property type="match status" value="1"/>
</dbReference>
<feature type="compositionally biased region" description="Polar residues" evidence="13">
    <location>
        <begin position="257"/>
        <end position="273"/>
    </location>
</feature>
<evidence type="ECO:0000256" key="2">
    <source>
        <dbReference type="ARBA" id="ARBA00022679"/>
    </source>
</evidence>
<feature type="domain" description="FYVE-type" evidence="14">
    <location>
        <begin position="43"/>
        <end position="101"/>
    </location>
</feature>
<dbReference type="InterPro" id="IPR027409">
    <property type="entry name" value="GroEL-like_apical_dom_sf"/>
</dbReference>
<dbReference type="EnsemblPlants" id="KEH30889">
    <property type="protein sequence ID" value="KEH30889"/>
    <property type="gene ID" value="MTR_4g085090"/>
</dbReference>
<dbReference type="Pfam" id="PF01504">
    <property type="entry name" value="PIP5K"/>
    <property type="match status" value="1"/>
</dbReference>
<keyword evidence="3" id="KW-0479">Metal-binding</keyword>
<dbReference type="GO" id="GO:0010008">
    <property type="term" value="C:endosome membrane"/>
    <property type="evidence" value="ECO:0000318"/>
    <property type="project" value="GO_Central"/>
</dbReference>
<evidence type="ECO:0000256" key="11">
    <source>
        <dbReference type="PROSITE-ProRule" id="PRU00091"/>
    </source>
</evidence>
<feature type="compositionally biased region" description="Basic and acidic residues" evidence="13">
    <location>
        <begin position="184"/>
        <end position="195"/>
    </location>
</feature>
<evidence type="ECO:0000313" key="18">
    <source>
        <dbReference type="EnsemblPlants" id="KEH30889"/>
    </source>
</evidence>
<evidence type="ECO:0000256" key="10">
    <source>
        <dbReference type="ARBA" id="ARBA00077223"/>
    </source>
</evidence>
<dbReference type="InterPro" id="IPR017455">
    <property type="entry name" value="Znf_FYVE-rel"/>
</dbReference>
<evidence type="ECO:0000256" key="8">
    <source>
        <dbReference type="ARBA" id="ARBA00022840"/>
    </source>
</evidence>
<dbReference type="Pfam" id="PF00118">
    <property type="entry name" value="Cpn60_TCP1"/>
    <property type="match status" value="1"/>
</dbReference>
<feature type="region of interest" description="Disordered" evidence="13">
    <location>
        <begin position="251"/>
        <end position="283"/>
    </location>
</feature>
<dbReference type="GO" id="GO:0046854">
    <property type="term" value="P:phosphatidylinositol phosphate biosynthetic process"/>
    <property type="evidence" value="ECO:0000318"/>
    <property type="project" value="GO_Central"/>
</dbReference>
<dbReference type="Proteomes" id="UP000265566">
    <property type="component" value="Chromosome 4"/>
</dbReference>
<keyword evidence="7" id="KW-0862">Zinc</keyword>
<evidence type="ECO:0000259" key="15">
    <source>
        <dbReference type="PROSITE" id="PS51455"/>
    </source>
</evidence>
<evidence type="ECO:0000256" key="3">
    <source>
        <dbReference type="ARBA" id="ARBA00022723"/>
    </source>
</evidence>
<feature type="compositionally biased region" description="Polar residues" evidence="13">
    <location>
        <begin position="166"/>
        <end position="183"/>
    </location>
</feature>
<dbReference type="CDD" id="cd03334">
    <property type="entry name" value="Fab1_TCP"/>
    <property type="match status" value="1"/>
</dbReference>
<dbReference type="Gene3D" id="3.50.7.10">
    <property type="entry name" value="GroEL"/>
    <property type="match status" value="1"/>
</dbReference>
<name>A0A072UMB3_MEDTR</name>
<keyword evidence="6 12" id="KW-0418">Kinase</keyword>
<dbReference type="GO" id="GO:0008270">
    <property type="term" value="F:zinc ion binding"/>
    <property type="evidence" value="ECO:0007669"/>
    <property type="project" value="UniProtKB-KW"/>
</dbReference>
<dbReference type="KEGG" id="mtr:25493029"/>
<dbReference type="Gene3D" id="3.30.800.10">
    <property type="entry name" value="Phosphatidylinositol Phosphate Kinase II Beta"/>
    <property type="match status" value="1"/>
</dbReference>
<dbReference type="STRING" id="3880.A0A072UMB3"/>
<dbReference type="PROSITE" id="PS51455">
    <property type="entry name" value="PIPK"/>
    <property type="match status" value="1"/>
</dbReference>
<feature type="compositionally biased region" description="Basic and acidic residues" evidence="13">
    <location>
        <begin position="1167"/>
        <end position="1190"/>
    </location>
</feature>
<dbReference type="InterPro" id="IPR002498">
    <property type="entry name" value="PInositol-4-P-4/5-kinase_core"/>
</dbReference>
<dbReference type="InterPro" id="IPR027484">
    <property type="entry name" value="PInositol-4-P-5-kinase_N"/>
</dbReference>
<dbReference type="EC" id="2.7.1.150" evidence="1"/>
<dbReference type="SMART" id="SM00330">
    <property type="entry name" value="PIPKc"/>
    <property type="match status" value="1"/>
</dbReference>
<reference evidence="17" key="4">
    <citation type="journal article" date="2018" name="Nat. Plants">
        <title>Whole-genome landscape of Medicago truncatula symbiotic genes.</title>
        <authorList>
            <person name="Pecrix Y."/>
            <person name="Gamas P."/>
            <person name="Carrere S."/>
        </authorList>
    </citation>
    <scope>NUCLEOTIDE SEQUENCE</scope>
    <source>
        <tissue evidence="17">Leaves</tissue>
    </source>
</reference>
<reference evidence="18" key="3">
    <citation type="submission" date="2015-04" db="UniProtKB">
        <authorList>
            <consortium name="EnsemblPlants"/>
        </authorList>
    </citation>
    <scope>IDENTIFICATION</scope>
    <source>
        <strain evidence="18">cv. Jemalong A17</strain>
    </source>
</reference>
<evidence type="ECO:0000313" key="17">
    <source>
        <dbReference type="EMBL" id="RHN62152.1"/>
    </source>
</evidence>
<dbReference type="GO" id="GO:0005524">
    <property type="term" value="F:ATP binding"/>
    <property type="evidence" value="ECO:0007669"/>
    <property type="project" value="UniProtKB-UniRule"/>
</dbReference>
<evidence type="ECO:0000256" key="1">
    <source>
        <dbReference type="ARBA" id="ARBA00012009"/>
    </source>
</evidence>
<evidence type="ECO:0000256" key="6">
    <source>
        <dbReference type="ARBA" id="ARBA00022777"/>
    </source>
</evidence>
<dbReference type="EMBL" id="CM001220">
    <property type="protein sequence ID" value="KEH30889.1"/>
    <property type="molecule type" value="Genomic_DNA"/>
</dbReference>
<reference evidence="16 19" key="2">
    <citation type="journal article" date="2014" name="BMC Genomics">
        <title>An improved genome release (version Mt4.0) for the model legume Medicago truncatula.</title>
        <authorList>
            <person name="Tang H."/>
            <person name="Krishnakumar V."/>
            <person name="Bidwell S."/>
            <person name="Rosen B."/>
            <person name="Chan A."/>
            <person name="Zhou S."/>
            <person name="Gentzbittel L."/>
            <person name="Childs K.L."/>
            <person name="Yandell M."/>
            <person name="Gundlach H."/>
            <person name="Mayer K.F."/>
            <person name="Schwartz D.C."/>
            <person name="Town C.D."/>
        </authorList>
    </citation>
    <scope>GENOME REANNOTATION</scope>
    <source>
        <strain evidence="16">A17</strain>
        <strain evidence="18 19">cv. Jemalong A17</strain>
    </source>
</reference>
<evidence type="ECO:0000256" key="4">
    <source>
        <dbReference type="ARBA" id="ARBA00022741"/>
    </source>
</evidence>
<gene>
    <name evidence="18" type="primary">25493029</name>
    <name evidence="16" type="ordered locus">MTR_4g085090</name>
    <name evidence="17" type="ORF">MtrunA17_Chr4g0044341</name>
</gene>
<feature type="domain" description="PIPK" evidence="15">
    <location>
        <begin position="1397"/>
        <end position="1717"/>
    </location>
</feature>
<dbReference type="CDD" id="cd17300">
    <property type="entry name" value="PIPKc_PIKfyve"/>
    <property type="match status" value="1"/>
</dbReference>
<dbReference type="Proteomes" id="UP000002051">
    <property type="component" value="Chromosome 4"/>
</dbReference>
<dbReference type="SUPFAM" id="SSF52029">
    <property type="entry name" value="GroEL apical domain-like"/>
    <property type="match status" value="1"/>
</dbReference>